<sequence>MKDTEKIDAVESFLKVAFKIIPSEMFVQSNHVASTPRIHAGNLAPQSLAAKGFAGQIHGVSPFFTVISAQSVEFYAQFNMRSRDALPACDVAY</sequence>
<gene>
    <name evidence="1" type="ORF">Q9313_11945</name>
</gene>
<evidence type="ECO:0000313" key="2">
    <source>
        <dbReference type="Proteomes" id="UP001234585"/>
    </source>
</evidence>
<name>A0AA50CJL4_9HYPH</name>
<accession>A0AA50CJL4</accession>
<protein>
    <submittedName>
        <fullName evidence="1">Uncharacterized protein</fullName>
    </submittedName>
</protein>
<proteinExistence type="predicted"/>
<dbReference type="RefSeq" id="WP_306036779.1">
    <property type="nucleotide sequence ID" value="NZ_CP132302.1"/>
</dbReference>
<organism evidence="1 2">
    <name type="scientific">Shinella sumterensis</name>
    <dbReference type="NCBI Taxonomy" id="1967501"/>
    <lineage>
        <taxon>Bacteria</taxon>
        <taxon>Pseudomonadati</taxon>
        <taxon>Pseudomonadota</taxon>
        <taxon>Alphaproteobacteria</taxon>
        <taxon>Hyphomicrobiales</taxon>
        <taxon>Rhizobiaceae</taxon>
        <taxon>Shinella</taxon>
    </lineage>
</organism>
<dbReference type="Proteomes" id="UP001234585">
    <property type="component" value="Chromosome"/>
</dbReference>
<dbReference type="AlphaFoldDB" id="A0AA50CJL4"/>
<evidence type="ECO:0000313" key="1">
    <source>
        <dbReference type="EMBL" id="WLR96426.1"/>
    </source>
</evidence>
<reference evidence="1 2" key="1">
    <citation type="submission" date="2023-08" db="EMBL/GenBank/DDBJ databases">
        <title>Pathogen: clinical or host-associated sample.</title>
        <authorList>
            <person name="Hergert J."/>
            <person name="Casey R."/>
            <person name="Wagner J."/>
            <person name="Young E.L."/>
            <person name="Oakeson K.F."/>
        </authorList>
    </citation>
    <scope>NUCLEOTIDE SEQUENCE [LARGE SCALE GENOMIC DNA]</scope>
    <source>
        <strain evidence="1 2">1760953</strain>
    </source>
</reference>
<keyword evidence="2" id="KW-1185">Reference proteome</keyword>
<dbReference type="EMBL" id="CP132302">
    <property type="protein sequence ID" value="WLR96426.1"/>
    <property type="molecule type" value="Genomic_DNA"/>
</dbReference>